<dbReference type="STRING" id="2754.EH55_12280"/>
<evidence type="ECO:0000256" key="2">
    <source>
        <dbReference type="ARBA" id="ARBA00022475"/>
    </source>
</evidence>
<gene>
    <name evidence="7" type="ORF">EH55_12280</name>
</gene>
<evidence type="ECO:0008006" key="9">
    <source>
        <dbReference type="Google" id="ProtNLM"/>
    </source>
</evidence>
<comment type="caution">
    <text evidence="7">The sequence shown here is derived from an EMBL/GenBank/DDBJ whole genome shotgun (WGS) entry which is preliminary data.</text>
</comment>
<evidence type="ECO:0000256" key="1">
    <source>
        <dbReference type="ARBA" id="ARBA00004533"/>
    </source>
</evidence>
<dbReference type="CDD" id="cd07984">
    <property type="entry name" value="LPLAT_LABLAT-like"/>
    <property type="match status" value="1"/>
</dbReference>
<dbReference type="GeneID" id="90982741"/>
<dbReference type="PANTHER" id="PTHR30606:SF10">
    <property type="entry name" value="PHOSPHATIDYLINOSITOL MANNOSIDE ACYLTRANSFERASE"/>
    <property type="match status" value="1"/>
</dbReference>
<keyword evidence="5" id="KW-0472">Membrane</keyword>
<dbReference type="AlphaFoldDB" id="A0A073J5U0"/>
<dbReference type="EMBL" id="JMKI01000006">
    <property type="protein sequence ID" value="KEJ93077.1"/>
    <property type="molecule type" value="Genomic_DNA"/>
</dbReference>
<dbReference type="GO" id="GO:0016746">
    <property type="term" value="F:acyltransferase activity"/>
    <property type="evidence" value="ECO:0007669"/>
    <property type="project" value="UniProtKB-KW"/>
</dbReference>
<dbReference type="Pfam" id="PF03279">
    <property type="entry name" value="Lip_A_acyltrans"/>
    <property type="match status" value="1"/>
</dbReference>
<dbReference type="RefSeq" id="WP_037974426.1">
    <property type="nucleotide sequence ID" value="NZ_JMKI01000006.1"/>
</dbReference>
<dbReference type="GO" id="GO:0005886">
    <property type="term" value="C:plasma membrane"/>
    <property type="evidence" value="ECO:0007669"/>
    <property type="project" value="UniProtKB-SubCell"/>
</dbReference>
<protein>
    <recommendedName>
        <fullName evidence="9">Lipid A biosynthesis acyltransferase</fullName>
    </recommendedName>
</protein>
<organism evidence="7 8">
    <name type="scientific">Synergistes jonesii</name>
    <dbReference type="NCBI Taxonomy" id="2754"/>
    <lineage>
        <taxon>Bacteria</taxon>
        <taxon>Thermotogati</taxon>
        <taxon>Synergistota</taxon>
        <taxon>Synergistia</taxon>
        <taxon>Synergistales</taxon>
        <taxon>Synergistaceae</taxon>
        <taxon>Synergistes</taxon>
    </lineage>
</organism>
<evidence type="ECO:0000313" key="8">
    <source>
        <dbReference type="Proteomes" id="UP000027665"/>
    </source>
</evidence>
<sequence>MHKGQPLIWHSLSAFKTIVRALPHEKAVALGGALGALVAKLTPKKFREACARCEKVLGVSQERAEEIVRGAYRHFGSAAAEFARMPLVAGNIDSLVSCSGLKYVRYAVESKRGAILATAHIGNWEYGAAWLAHQGLPVNALGADQRDDRITELIRELRQAGGTKALGKAEDLKAMIGALKRGEVIAVPIDQDAKEFGVVSPFLGFPASTPTGPEKLAARLGCDVIPSFCIRRPDGVTFEMKFYPPMKGKNGAPFGRETQSDADDLNAVISREIALHPEQWMWMYPRWESVERGIFDDRGN</sequence>
<dbReference type="PANTHER" id="PTHR30606">
    <property type="entry name" value="LIPID A BIOSYNTHESIS LAUROYL ACYLTRANSFERASE"/>
    <property type="match status" value="1"/>
</dbReference>
<name>A0A073J5U0_9BACT</name>
<keyword evidence="4" id="KW-0808">Transferase</keyword>
<evidence type="ECO:0000256" key="5">
    <source>
        <dbReference type="ARBA" id="ARBA00023136"/>
    </source>
</evidence>
<comment type="subcellular location">
    <subcellularLocation>
        <location evidence="1">Cell inner membrane</location>
    </subcellularLocation>
</comment>
<evidence type="ECO:0000256" key="4">
    <source>
        <dbReference type="ARBA" id="ARBA00022679"/>
    </source>
</evidence>
<keyword evidence="6" id="KW-0012">Acyltransferase</keyword>
<dbReference type="OrthoDB" id="9801955at2"/>
<evidence type="ECO:0000256" key="3">
    <source>
        <dbReference type="ARBA" id="ARBA00022519"/>
    </source>
</evidence>
<keyword evidence="2" id="KW-1003">Cell membrane</keyword>
<evidence type="ECO:0000313" key="7">
    <source>
        <dbReference type="EMBL" id="KEJ93077.1"/>
    </source>
</evidence>
<dbReference type="Proteomes" id="UP000027665">
    <property type="component" value="Unassembled WGS sequence"/>
</dbReference>
<dbReference type="GO" id="GO:0009247">
    <property type="term" value="P:glycolipid biosynthetic process"/>
    <property type="evidence" value="ECO:0007669"/>
    <property type="project" value="UniProtKB-ARBA"/>
</dbReference>
<keyword evidence="3" id="KW-0997">Cell inner membrane</keyword>
<evidence type="ECO:0000256" key="6">
    <source>
        <dbReference type="ARBA" id="ARBA00023315"/>
    </source>
</evidence>
<reference evidence="7 8" key="1">
    <citation type="submission" date="2014-04" db="EMBL/GenBank/DDBJ databases">
        <title>Draft Genome Sequence of Synergistes jonesii.</title>
        <authorList>
            <person name="Coil D.A."/>
            <person name="Eisen J.A."/>
            <person name="Holland-Moritz H.E."/>
        </authorList>
    </citation>
    <scope>NUCLEOTIDE SEQUENCE [LARGE SCALE GENOMIC DNA]</scope>
    <source>
        <strain evidence="7 8">78-1</strain>
    </source>
</reference>
<proteinExistence type="predicted"/>
<keyword evidence="8" id="KW-1185">Reference proteome</keyword>
<dbReference type="InterPro" id="IPR004960">
    <property type="entry name" value="LipA_acyltrans"/>
</dbReference>
<dbReference type="eggNOG" id="COG1560">
    <property type="taxonomic scope" value="Bacteria"/>
</dbReference>
<accession>A0A073J5U0</accession>